<dbReference type="AlphaFoldDB" id="A0A0A7KH27"/>
<protein>
    <submittedName>
        <fullName evidence="2">Uncharacterized protein</fullName>
    </submittedName>
</protein>
<keyword evidence="1" id="KW-0812">Transmembrane</keyword>
<gene>
    <name evidence="2" type="ORF">QR90_10070</name>
</gene>
<feature type="transmembrane region" description="Helical" evidence="1">
    <location>
        <begin position="123"/>
        <end position="145"/>
    </location>
</feature>
<name>A0A0A7KH27_9DEIO</name>
<keyword evidence="1" id="KW-0472">Membrane</keyword>
<organism evidence="2 3">
    <name type="scientific">Deinococcus radiopugnans</name>
    <dbReference type="NCBI Taxonomy" id="57497"/>
    <lineage>
        <taxon>Bacteria</taxon>
        <taxon>Thermotogati</taxon>
        <taxon>Deinococcota</taxon>
        <taxon>Deinococci</taxon>
        <taxon>Deinococcales</taxon>
        <taxon>Deinococcaceae</taxon>
        <taxon>Deinococcus</taxon>
    </lineage>
</organism>
<dbReference type="HOGENOM" id="CLU_1913617_0_0_0"/>
<dbReference type="EMBL" id="CP010028">
    <property type="protein sequence ID" value="AIZ45365.1"/>
    <property type="molecule type" value="Genomic_DNA"/>
</dbReference>
<evidence type="ECO:0000313" key="2">
    <source>
        <dbReference type="EMBL" id="AIZ45365.1"/>
    </source>
</evidence>
<keyword evidence="1" id="KW-1133">Transmembrane helix</keyword>
<dbReference type="KEGG" id="dsw:QR90_10070"/>
<feature type="transmembrane region" description="Helical" evidence="1">
    <location>
        <begin position="62"/>
        <end position="80"/>
    </location>
</feature>
<dbReference type="RefSeq" id="WP_039684266.1">
    <property type="nucleotide sequence ID" value="NZ_CP010028.1"/>
</dbReference>
<evidence type="ECO:0000313" key="3">
    <source>
        <dbReference type="Proteomes" id="UP000030634"/>
    </source>
</evidence>
<proteinExistence type="predicted"/>
<feature type="transmembrane region" description="Helical" evidence="1">
    <location>
        <begin position="92"/>
        <end position="111"/>
    </location>
</feature>
<dbReference type="STRING" id="1182571.QR90_10070"/>
<evidence type="ECO:0000256" key="1">
    <source>
        <dbReference type="SAM" id="Phobius"/>
    </source>
</evidence>
<sequence length="150" mass="15724">MDEIIIQPALHNAIGGLVVLAAILTVGLNWRGLATLLKTSVGTASGSPDSLRSPALGGWQNAALIVFQIALIVQALIGIKLLDQGLGTVQKYVHYLGGVGSLGLVMLYYWLPKRDARDSRVKALGLTLASLAFVLLTFVVGGLYARGGLS</sequence>
<accession>A0A0A7KH27</accession>
<feature type="transmembrane region" description="Helical" evidence="1">
    <location>
        <begin position="12"/>
        <end position="30"/>
    </location>
</feature>
<reference evidence="3" key="1">
    <citation type="submission" date="2014-11" db="EMBL/GenBank/DDBJ databases">
        <title>Hymenobacter sp. DG25B genome submission.</title>
        <authorList>
            <person name="Jung H.-Y."/>
            <person name="Kim M.K."/>
            <person name="Srinivasan S."/>
            <person name="Lim S."/>
        </authorList>
    </citation>
    <scope>NUCLEOTIDE SEQUENCE [LARGE SCALE GENOMIC DNA]</scope>
    <source>
        <strain evidence="3">DY59</strain>
    </source>
</reference>
<dbReference type="Proteomes" id="UP000030634">
    <property type="component" value="Chromosome"/>
</dbReference>